<keyword evidence="1" id="KW-0378">Hydrolase</keyword>
<evidence type="ECO:0000313" key="1">
    <source>
        <dbReference type="EMBL" id="JAP60233.1"/>
    </source>
</evidence>
<reference evidence="1" key="1">
    <citation type="submission" date="2016-01" db="EMBL/GenBank/DDBJ databases">
        <title>Reference transcriptome for the parasite Schistocephalus solidus: insights into the molecular evolution of parasitism.</title>
        <authorList>
            <person name="Hebert F.O."/>
            <person name="Grambauer S."/>
            <person name="Barber I."/>
            <person name="Landry C.R."/>
            <person name="Aubin-Horth N."/>
        </authorList>
    </citation>
    <scope>NUCLEOTIDE SEQUENCE</scope>
</reference>
<proteinExistence type="predicted"/>
<protein>
    <submittedName>
        <fullName evidence="1">Abhydrolase domain-containing protein C22H12.03</fullName>
    </submittedName>
</protein>
<gene>
    <name evidence="1" type="primary">YFI3</name>
    <name evidence="1" type="ORF">TR123432</name>
</gene>
<dbReference type="EMBL" id="GEEE01000250">
    <property type="protein sequence ID" value="JAP62975.1"/>
    <property type="molecule type" value="Transcribed_RNA"/>
</dbReference>
<dbReference type="GO" id="GO:0016787">
    <property type="term" value="F:hydrolase activity"/>
    <property type="evidence" value="ECO:0007669"/>
    <property type="project" value="UniProtKB-KW"/>
</dbReference>
<accession>A0A0V0J3P1</accession>
<dbReference type="EMBL" id="GEEE01002992">
    <property type="protein sequence ID" value="JAP60233.1"/>
    <property type="molecule type" value="Transcribed_RNA"/>
</dbReference>
<dbReference type="AlphaFoldDB" id="A0A0V0J3P1"/>
<name>A0A0V0J3P1_SCHSO</name>
<sequence>MNDKPCALNRSSPVHLYRLDETEFLRARCQKHGCVWFIATPQTTLQCGMCSNLRITDEAYAIALTGSLTYPVIRLFSLTQRNASYHSIAYQHNVGNRPFADKVIWETKFHCCLSPLHQDG</sequence>
<organism evidence="1">
    <name type="scientific">Schistocephalus solidus</name>
    <name type="common">Tapeworm</name>
    <dbReference type="NCBI Taxonomy" id="70667"/>
    <lineage>
        <taxon>Eukaryota</taxon>
        <taxon>Metazoa</taxon>
        <taxon>Spiralia</taxon>
        <taxon>Lophotrochozoa</taxon>
        <taxon>Platyhelminthes</taxon>
        <taxon>Cestoda</taxon>
        <taxon>Eucestoda</taxon>
        <taxon>Diphyllobothriidea</taxon>
        <taxon>Diphyllobothriidae</taxon>
        <taxon>Schistocephalus</taxon>
    </lineage>
</organism>